<dbReference type="PROSITE" id="PS50885">
    <property type="entry name" value="HAMP"/>
    <property type="match status" value="1"/>
</dbReference>
<name>A0ABV7EYW4_9BURK</name>
<evidence type="ECO:0000259" key="8">
    <source>
        <dbReference type="PROSITE" id="PS50887"/>
    </source>
</evidence>
<feature type="transmembrane region" description="Helical" evidence="6">
    <location>
        <begin position="341"/>
        <end position="363"/>
    </location>
</feature>
<dbReference type="InterPro" id="IPR003660">
    <property type="entry name" value="HAMP_dom"/>
</dbReference>
<dbReference type="InterPro" id="IPR052163">
    <property type="entry name" value="DGC-Regulatory_Protein"/>
</dbReference>
<dbReference type="CDD" id="cd06225">
    <property type="entry name" value="HAMP"/>
    <property type="match status" value="1"/>
</dbReference>
<organism evidence="9 10">
    <name type="scientific">Undibacterium arcticum</name>
    <dbReference type="NCBI Taxonomy" id="1762892"/>
    <lineage>
        <taxon>Bacteria</taxon>
        <taxon>Pseudomonadati</taxon>
        <taxon>Pseudomonadota</taxon>
        <taxon>Betaproteobacteria</taxon>
        <taxon>Burkholderiales</taxon>
        <taxon>Oxalobacteraceae</taxon>
        <taxon>Undibacterium</taxon>
    </lineage>
</organism>
<keyword evidence="5 6" id="KW-0472">Membrane</keyword>
<comment type="subcellular location">
    <subcellularLocation>
        <location evidence="1">Cell membrane</location>
        <topology evidence="1">Multi-pass membrane protein</topology>
    </subcellularLocation>
</comment>
<dbReference type="NCBIfam" id="TIGR00254">
    <property type="entry name" value="GGDEF"/>
    <property type="match status" value="1"/>
</dbReference>
<dbReference type="Pfam" id="PF02743">
    <property type="entry name" value="dCache_1"/>
    <property type="match status" value="1"/>
</dbReference>
<keyword evidence="9" id="KW-0808">Transferase</keyword>
<keyword evidence="9" id="KW-0548">Nucleotidyltransferase</keyword>
<gene>
    <name evidence="9" type="ORF">ACFOFO_08390</name>
</gene>
<evidence type="ECO:0000256" key="3">
    <source>
        <dbReference type="ARBA" id="ARBA00022692"/>
    </source>
</evidence>
<dbReference type="InterPro" id="IPR029787">
    <property type="entry name" value="Nucleotide_cyclase"/>
</dbReference>
<accession>A0ABV7EYW4</accession>
<dbReference type="SMART" id="SM00304">
    <property type="entry name" value="HAMP"/>
    <property type="match status" value="1"/>
</dbReference>
<keyword evidence="10" id="KW-1185">Reference proteome</keyword>
<evidence type="ECO:0000313" key="9">
    <source>
        <dbReference type="EMBL" id="MFC3107978.1"/>
    </source>
</evidence>
<evidence type="ECO:0000256" key="1">
    <source>
        <dbReference type="ARBA" id="ARBA00004651"/>
    </source>
</evidence>
<dbReference type="PANTHER" id="PTHR46663:SF2">
    <property type="entry name" value="GGDEF DOMAIN-CONTAINING PROTEIN"/>
    <property type="match status" value="1"/>
</dbReference>
<dbReference type="InterPro" id="IPR043128">
    <property type="entry name" value="Rev_trsase/Diguanyl_cyclase"/>
</dbReference>
<dbReference type="Gene3D" id="3.30.450.20">
    <property type="entry name" value="PAS domain"/>
    <property type="match status" value="1"/>
</dbReference>
<dbReference type="SUPFAM" id="SSF158472">
    <property type="entry name" value="HAMP domain-like"/>
    <property type="match status" value="1"/>
</dbReference>
<dbReference type="SMART" id="SM00267">
    <property type="entry name" value="GGDEF"/>
    <property type="match status" value="1"/>
</dbReference>
<dbReference type="RefSeq" id="WP_390331339.1">
    <property type="nucleotide sequence ID" value="NZ_JBHRTP010000023.1"/>
</dbReference>
<evidence type="ECO:0000313" key="10">
    <source>
        <dbReference type="Proteomes" id="UP001595530"/>
    </source>
</evidence>
<dbReference type="InterPro" id="IPR000160">
    <property type="entry name" value="GGDEF_dom"/>
</dbReference>
<dbReference type="CDD" id="cd01949">
    <property type="entry name" value="GGDEF"/>
    <property type="match status" value="1"/>
</dbReference>
<feature type="domain" description="GGDEF" evidence="8">
    <location>
        <begin position="444"/>
        <end position="573"/>
    </location>
</feature>
<dbReference type="Gene3D" id="3.30.70.270">
    <property type="match status" value="1"/>
</dbReference>
<keyword evidence="3 6" id="KW-0812">Transmembrane</keyword>
<keyword evidence="4 6" id="KW-1133">Transmembrane helix</keyword>
<proteinExistence type="predicted"/>
<evidence type="ECO:0000256" key="2">
    <source>
        <dbReference type="ARBA" id="ARBA00022475"/>
    </source>
</evidence>
<protein>
    <submittedName>
        <fullName evidence="9">Diguanylate cyclase</fullName>
        <ecNumber evidence="9">2.7.7.65</ecNumber>
    </submittedName>
</protein>
<feature type="domain" description="HAMP" evidence="7">
    <location>
        <begin position="364"/>
        <end position="416"/>
    </location>
</feature>
<dbReference type="SUPFAM" id="SSF55073">
    <property type="entry name" value="Nucleotide cyclase"/>
    <property type="match status" value="1"/>
</dbReference>
<dbReference type="EC" id="2.7.7.65" evidence="9"/>
<dbReference type="PANTHER" id="PTHR46663">
    <property type="entry name" value="DIGUANYLATE CYCLASE DGCT-RELATED"/>
    <property type="match status" value="1"/>
</dbReference>
<evidence type="ECO:0000256" key="5">
    <source>
        <dbReference type="ARBA" id="ARBA00023136"/>
    </source>
</evidence>
<comment type="caution">
    <text evidence="9">The sequence shown here is derived from an EMBL/GenBank/DDBJ whole genome shotgun (WGS) entry which is preliminary data.</text>
</comment>
<dbReference type="Proteomes" id="UP001595530">
    <property type="component" value="Unassembled WGS sequence"/>
</dbReference>
<sequence length="573" mass="63843">MRKFSLRQQLIVPFVVLVIFVSTSIGWLSFRAGEDAVNTLAQRVLVDMVNRINTATEHHLTGAFIALHSVAPDPKSVPVEQPFSDNLESLEQRFWDASGLFMAVNNYVYYGGEDGRFIGVYRISNDTVQLFLRKPGARQREVYAVQKPGDRAKLIRAEDYDPRVRPWYGIAASQDKAVWSPIYNNFTKYYPTITLSKSMRRSDHKLAGVMATDITLQVLTDFLRGLTISKNGVAFVIDGKGNMVATSCNEVPFKMVGGKPALMMAGDMQSKLITESYAKVLEWKNNNKDLDTPLTGEYPSATGYGTVAVAASLLGDKYGLDWITVVAVPRSDFMSRVTSSLYNSLMIASICVVLALLVGLTTLNRILRDIRKLTNAAKRIGNGDPVSQLKINREDEIGQLARTFNEMEHNLRIDKLTAVFNRESLLAQIRFLKRRANQDPLEKPQFALLFIDLDEFKSINDRYGHDAGDQFLITVAARLKTAVRTTDVVARYGGDEFVILLKDAGAFSDVTAAEEKIRSIVEAPMALQQHIVNVGVSIGWAMFPQDGRDADTLMKVADSRMFDSKKGRKAAAR</sequence>
<feature type="transmembrane region" description="Helical" evidence="6">
    <location>
        <begin position="12"/>
        <end position="30"/>
    </location>
</feature>
<dbReference type="Pfam" id="PF00990">
    <property type="entry name" value="GGDEF"/>
    <property type="match status" value="1"/>
</dbReference>
<evidence type="ECO:0000256" key="6">
    <source>
        <dbReference type="SAM" id="Phobius"/>
    </source>
</evidence>
<dbReference type="Gene3D" id="6.10.340.10">
    <property type="match status" value="1"/>
</dbReference>
<dbReference type="GO" id="GO:0052621">
    <property type="term" value="F:diguanylate cyclase activity"/>
    <property type="evidence" value="ECO:0007669"/>
    <property type="project" value="UniProtKB-EC"/>
</dbReference>
<dbReference type="PROSITE" id="PS50887">
    <property type="entry name" value="GGDEF"/>
    <property type="match status" value="1"/>
</dbReference>
<dbReference type="InterPro" id="IPR033479">
    <property type="entry name" value="dCache_1"/>
</dbReference>
<dbReference type="EMBL" id="JBHRTP010000023">
    <property type="protein sequence ID" value="MFC3107978.1"/>
    <property type="molecule type" value="Genomic_DNA"/>
</dbReference>
<evidence type="ECO:0000256" key="4">
    <source>
        <dbReference type="ARBA" id="ARBA00022989"/>
    </source>
</evidence>
<reference evidence="10" key="1">
    <citation type="journal article" date="2019" name="Int. J. Syst. Evol. Microbiol.">
        <title>The Global Catalogue of Microorganisms (GCM) 10K type strain sequencing project: providing services to taxonomists for standard genome sequencing and annotation.</title>
        <authorList>
            <consortium name="The Broad Institute Genomics Platform"/>
            <consortium name="The Broad Institute Genome Sequencing Center for Infectious Disease"/>
            <person name="Wu L."/>
            <person name="Ma J."/>
        </authorList>
    </citation>
    <scope>NUCLEOTIDE SEQUENCE [LARGE SCALE GENOMIC DNA]</scope>
    <source>
        <strain evidence="10">KCTC 42986</strain>
    </source>
</reference>
<keyword evidence="2" id="KW-1003">Cell membrane</keyword>
<dbReference type="Pfam" id="PF00672">
    <property type="entry name" value="HAMP"/>
    <property type="match status" value="1"/>
</dbReference>
<evidence type="ECO:0000259" key="7">
    <source>
        <dbReference type="PROSITE" id="PS50885"/>
    </source>
</evidence>